<organism evidence="2 3">
    <name type="scientific">Proteiniborus ethanoligenes</name>
    <dbReference type="NCBI Taxonomy" id="415015"/>
    <lineage>
        <taxon>Bacteria</taxon>
        <taxon>Bacillati</taxon>
        <taxon>Bacillota</taxon>
        <taxon>Clostridia</taxon>
        <taxon>Eubacteriales</taxon>
        <taxon>Proteiniborus</taxon>
    </lineage>
</organism>
<gene>
    <name evidence="2" type="ORF">SAMN05660462_00855</name>
</gene>
<dbReference type="AlphaFoldDB" id="A0A1H3ML90"/>
<accession>A0A1H3ML90</accession>
<keyword evidence="1" id="KW-0472">Membrane</keyword>
<dbReference type="EMBL" id="FNQE01000007">
    <property type="protein sequence ID" value="SDY77198.1"/>
    <property type="molecule type" value="Genomic_DNA"/>
</dbReference>
<keyword evidence="1" id="KW-0812">Transmembrane</keyword>
<dbReference type="RefSeq" id="WP_143031479.1">
    <property type="nucleotide sequence ID" value="NZ_FNQE01000007.1"/>
</dbReference>
<proteinExistence type="predicted"/>
<evidence type="ECO:0000256" key="1">
    <source>
        <dbReference type="SAM" id="Phobius"/>
    </source>
</evidence>
<name>A0A1H3ML90_9FIRM</name>
<dbReference type="Proteomes" id="UP000198625">
    <property type="component" value="Unassembled WGS sequence"/>
</dbReference>
<sequence length="40" mass="4396">MVESNWGRECGGMGSELLFFFLILVILFCSCGSGRGFGKF</sequence>
<reference evidence="2 3" key="1">
    <citation type="submission" date="2016-10" db="EMBL/GenBank/DDBJ databases">
        <authorList>
            <person name="de Groot N.N."/>
        </authorList>
    </citation>
    <scope>NUCLEOTIDE SEQUENCE [LARGE SCALE GENOMIC DNA]</scope>
    <source>
        <strain evidence="2 3">DSM 21650</strain>
    </source>
</reference>
<keyword evidence="3" id="KW-1185">Reference proteome</keyword>
<evidence type="ECO:0000313" key="2">
    <source>
        <dbReference type="EMBL" id="SDY77198.1"/>
    </source>
</evidence>
<evidence type="ECO:0000313" key="3">
    <source>
        <dbReference type="Proteomes" id="UP000198625"/>
    </source>
</evidence>
<keyword evidence="1" id="KW-1133">Transmembrane helix</keyword>
<protein>
    <submittedName>
        <fullName evidence="2">Uncharacterized protein</fullName>
    </submittedName>
</protein>
<feature type="transmembrane region" description="Helical" evidence="1">
    <location>
        <begin position="17"/>
        <end position="37"/>
    </location>
</feature>